<dbReference type="PANTHER" id="PTHR11705">
    <property type="entry name" value="PROTEASE FAMILY M14 CARBOXYPEPTIDASE A,B"/>
    <property type="match status" value="1"/>
</dbReference>
<dbReference type="Pfam" id="PF00246">
    <property type="entry name" value="Peptidase_M14"/>
    <property type="match status" value="1"/>
</dbReference>
<dbReference type="Gene3D" id="3.40.630.10">
    <property type="entry name" value="Zn peptidases"/>
    <property type="match status" value="1"/>
</dbReference>
<dbReference type="Pfam" id="PF07833">
    <property type="entry name" value="Cu_amine_oxidN1"/>
    <property type="match status" value="1"/>
</dbReference>
<reference evidence="11" key="1">
    <citation type="submission" date="2019-07" db="EMBL/GenBank/DDBJ databases">
        <title>Bacillus alkalisoli sp. nov. isolated from saline soil.</title>
        <authorList>
            <person name="Sun J.-Q."/>
            <person name="Xu L."/>
        </authorList>
    </citation>
    <scope>NUCLEOTIDE SEQUENCE [LARGE SCALE GENOMIC DNA]</scope>
    <source>
        <strain evidence="11">M4U3P1</strain>
    </source>
</reference>
<gene>
    <name evidence="10" type="ORF">FLK61_37900</name>
</gene>
<keyword evidence="3" id="KW-0645">Protease</keyword>
<dbReference type="SMART" id="SM00631">
    <property type="entry name" value="Zn_pept"/>
    <property type="match status" value="1"/>
</dbReference>
<evidence type="ECO:0000256" key="6">
    <source>
        <dbReference type="ARBA" id="ARBA00023049"/>
    </source>
</evidence>
<feature type="chain" id="PRO_5033039501" evidence="8">
    <location>
        <begin position="29"/>
        <end position="459"/>
    </location>
</feature>
<dbReference type="GO" id="GO:0006508">
    <property type="term" value="P:proteolysis"/>
    <property type="evidence" value="ECO:0007669"/>
    <property type="project" value="UniProtKB-KW"/>
</dbReference>
<feature type="domain" description="Peptidase M14" evidence="9">
    <location>
        <begin position="36"/>
        <end position="332"/>
    </location>
</feature>
<evidence type="ECO:0000313" key="11">
    <source>
        <dbReference type="Proteomes" id="UP000318138"/>
    </source>
</evidence>
<dbReference type="RefSeq" id="WP_176010383.1">
    <property type="nucleotide sequence ID" value="NZ_CP041372.2"/>
</dbReference>
<dbReference type="EMBL" id="CP041372">
    <property type="protein sequence ID" value="QKS72404.1"/>
    <property type="molecule type" value="Genomic_DNA"/>
</dbReference>
<evidence type="ECO:0000259" key="9">
    <source>
        <dbReference type="PROSITE" id="PS52035"/>
    </source>
</evidence>
<dbReference type="KEGG" id="psua:FLK61_37900"/>
<feature type="active site" description="Proton donor/acceptor" evidence="7">
    <location>
        <position position="299"/>
    </location>
</feature>
<dbReference type="SUPFAM" id="SSF53187">
    <property type="entry name" value="Zn-dependent exopeptidases"/>
    <property type="match status" value="1"/>
</dbReference>
<dbReference type="InterPro" id="IPR012854">
    <property type="entry name" value="Cu_amine_oxidase-like_N"/>
</dbReference>
<sequence length="459" mass="51618">MSHKLLYISTAIVTLLLFFLFTSDDAQASAIVNPNQVYTYEIMQQDLQRLEERYPDLISVEVIGTTAYGRNIYAVSVGKGLSTSYINGSNHAREWISTNLTMDMIDQYARAYSSNSSIGRYHVRQVLDHHKIWFVPMMNPDGVTLQQRGLEAFPSANHASIIRMNGGSRDFKRWKANARGVDLNRQFNAGWTTIPNDPGFPSHENHRGTAPHSELETQAVIRLTERVRPEMAVSYHSSGQILFWHYNQRGAQLSRDRVHARAISLLTGYRLMGQHGSYSGGGYTDWFINTYKKPAFTPELAPYVGNTHVPLSLYPAIWNQNREVGLYVAQQSHNTYLNRLRQTVRPANLTINNVPYTAQPGAVVLDGRTLVPVRGVVENLGATVDWDQASRTATIYGDGVTMKLPLYQTNVDVNGERATIDSPVNMIDNRTMVPIRFVSELLGADVHWEQSTSTVIITN</sequence>
<feature type="signal peptide" evidence="8">
    <location>
        <begin position="1"/>
        <end position="28"/>
    </location>
</feature>
<keyword evidence="6" id="KW-0482">Metalloprotease</keyword>
<dbReference type="Proteomes" id="UP000318138">
    <property type="component" value="Chromosome"/>
</dbReference>
<evidence type="ECO:0000313" key="10">
    <source>
        <dbReference type="EMBL" id="QKS72404.1"/>
    </source>
</evidence>
<evidence type="ECO:0000256" key="1">
    <source>
        <dbReference type="ARBA" id="ARBA00001947"/>
    </source>
</evidence>
<protein>
    <submittedName>
        <fullName evidence="10">Gamma-D-glutamyl-meso-diaminopimelate peptidase</fullName>
    </submittedName>
</protein>
<dbReference type="SUPFAM" id="SSF55383">
    <property type="entry name" value="Copper amine oxidase, domain N"/>
    <property type="match status" value="1"/>
</dbReference>
<evidence type="ECO:0000256" key="8">
    <source>
        <dbReference type="SAM" id="SignalP"/>
    </source>
</evidence>
<dbReference type="GO" id="GO:0008270">
    <property type="term" value="F:zinc ion binding"/>
    <property type="evidence" value="ECO:0007669"/>
    <property type="project" value="InterPro"/>
</dbReference>
<proteinExistence type="inferred from homology"/>
<evidence type="ECO:0000256" key="3">
    <source>
        <dbReference type="ARBA" id="ARBA00022670"/>
    </source>
</evidence>
<accession>A0A859FI81</accession>
<dbReference type="InterPro" id="IPR000834">
    <property type="entry name" value="Peptidase_M14"/>
</dbReference>
<keyword evidence="11" id="KW-1185">Reference proteome</keyword>
<evidence type="ECO:0000256" key="2">
    <source>
        <dbReference type="ARBA" id="ARBA00005988"/>
    </source>
</evidence>
<keyword evidence="5" id="KW-0862">Zinc</keyword>
<dbReference type="InterPro" id="IPR036582">
    <property type="entry name" value="Mao_N_sf"/>
</dbReference>
<dbReference type="Gene3D" id="3.30.457.10">
    <property type="entry name" value="Copper amine oxidase-like, N-terminal domain"/>
    <property type="match status" value="1"/>
</dbReference>
<comment type="cofactor">
    <cofactor evidence="1">
        <name>Zn(2+)</name>
        <dbReference type="ChEBI" id="CHEBI:29105"/>
    </cofactor>
</comment>
<dbReference type="AlphaFoldDB" id="A0A859FI81"/>
<name>A0A859FI81_9BACI</name>
<keyword evidence="8" id="KW-0732">Signal</keyword>
<dbReference type="PANTHER" id="PTHR11705:SF143">
    <property type="entry name" value="SLL0236 PROTEIN"/>
    <property type="match status" value="1"/>
</dbReference>
<evidence type="ECO:0000256" key="5">
    <source>
        <dbReference type="ARBA" id="ARBA00022833"/>
    </source>
</evidence>
<dbReference type="GO" id="GO:0004181">
    <property type="term" value="F:metallocarboxypeptidase activity"/>
    <property type="evidence" value="ECO:0007669"/>
    <property type="project" value="InterPro"/>
</dbReference>
<evidence type="ECO:0000256" key="7">
    <source>
        <dbReference type="PROSITE-ProRule" id="PRU01379"/>
    </source>
</evidence>
<dbReference type="PRINTS" id="PR00765">
    <property type="entry name" value="CRBOXYPTASEA"/>
</dbReference>
<comment type="similarity">
    <text evidence="2 7">Belongs to the peptidase M14 family.</text>
</comment>
<dbReference type="GO" id="GO:0005615">
    <property type="term" value="C:extracellular space"/>
    <property type="evidence" value="ECO:0007669"/>
    <property type="project" value="TreeGrafter"/>
</dbReference>
<organism evidence="10 11">
    <name type="scientific">Paenalkalicoccus suaedae</name>
    <dbReference type="NCBI Taxonomy" id="2592382"/>
    <lineage>
        <taxon>Bacteria</taxon>
        <taxon>Bacillati</taxon>
        <taxon>Bacillota</taxon>
        <taxon>Bacilli</taxon>
        <taxon>Bacillales</taxon>
        <taxon>Bacillaceae</taxon>
        <taxon>Paenalkalicoccus</taxon>
    </lineage>
</organism>
<evidence type="ECO:0000256" key="4">
    <source>
        <dbReference type="ARBA" id="ARBA00022801"/>
    </source>
</evidence>
<dbReference type="PROSITE" id="PS52035">
    <property type="entry name" value="PEPTIDASE_M14"/>
    <property type="match status" value="1"/>
</dbReference>
<keyword evidence="4" id="KW-0378">Hydrolase</keyword>